<reference evidence="3 4" key="1">
    <citation type="submission" date="2018-10" db="EMBL/GenBank/DDBJ databases">
        <title>Notoacmeibacter sp. M2BS9Y-3-1, whole genome shotgun sequence.</title>
        <authorList>
            <person name="Tuo L."/>
        </authorList>
    </citation>
    <scope>NUCLEOTIDE SEQUENCE [LARGE SCALE GENOMIC DNA]</scope>
    <source>
        <strain evidence="3 4">M2BS9Y-3-1</strain>
    </source>
</reference>
<proteinExistence type="predicted"/>
<evidence type="ECO:0000313" key="4">
    <source>
        <dbReference type="Proteomes" id="UP000281094"/>
    </source>
</evidence>
<dbReference type="EMBL" id="RCWN01000001">
    <property type="protein sequence ID" value="RLQ88155.1"/>
    <property type="molecule type" value="Genomic_DNA"/>
</dbReference>
<evidence type="ECO:0000256" key="1">
    <source>
        <dbReference type="SAM" id="MobiDB-lite"/>
    </source>
</evidence>
<dbReference type="Pfam" id="PF05170">
    <property type="entry name" value="AsmA"/>
    <property type="match status" value="1"/>
</dbReference>
<feature type="domain" description="AsmA" evidence="2">
    <location>
        <begin position="8"/>
        <end position="131"/>
    </location>
</feature>
<dbReference type="AlphaFoldDB" id="A0A3L7JCW1"/>
<dbReference type="GO" id="GO:0005886">
    <property type="term" value="C:plasma membrane"/>
    <property type="evidence" value="ECO:0007669"/>
    <property type="project" value="TreeGrafter"/>
</dbReference>
<gene>
    <name evidence="3" type="ORF">D8780_08035</name>
</gene>
<dbReference type="InterPro" id="IPR052894">
    <property type="entry name" value="AsmA-related"/>
</dbReference>
<dbReference type="GO" id="GO:0090313">
    <property type="term" value="P:regulation of protein targeting to membrane"/>
    <property type="evidence" value="ECO:0007669"/>
    <property type="project" value="TreeGrafter"/>
</dbReference>
<feature type="compositionally biased region" description="Basic and acidic residues" evidence="1">
    <location>
        <begin position="1194"/>
        <end position="1237"/>
    </location>
</feature>
<dbReference type="PANTHER" id="PTHR30441:SF4">
    <property type="entry name" value="PROTEIN ASMA"/>
    <property type="match status" value="1"/>
</dbReference>
<name>A0A3L7JCW1_9HYPH</name>
<protein>
    <submittedName>
        <fullName evidence="3">AsmA family protein</fullName>
    </submittedName>
</protein>
<sequence length="1274" mass="134665">MSRRIALARLLVFIGGILVVVLAAAAILPPFIDWTDYRGRFEQQSSQLLGRPVSVDGQTSVRLLPFPSITFHDVTVTDEEGEPILVSETFSLDAELGPLLSGEFRIFDMRMDAPLLLLQAQPDGRVDWPFHMRIPEGLQQITVERLAISDGALFINRGEGRSEIRVDNVDAELSARSLAGPWRADGSALVAGIGTVDVGLSTGTQRPDGSVGISARVRPENYPASLVVEGGLTSENGFPRLDGNFRLRLSEPDEDDSDTAAAIRVNGTLQATPNSLISEELRFETGPTDAPYAATGSGRLDLSGEPVFAIRLEGDTLGGSLSGDDPAGELRGTIEDEEARFGRSSPVSLTEIREQILSFFATLPAPTIDGRLDLRLPAVIDGATTIRDLELAAEATDGQWQVNQLAADLPGRTRLEATGLLRTGENPGFDGRVVLAIRQPANFLDWFGVRRFETLATLSAAGFEADLSLDRQLTRFSDLELVVGPSRLTGSIERSEDGGALVAELQTDGLGESAIDLIAGLLGERLGAGQDVSSLTLNLTGGPLVYSGLTADRGTIRLRSGQDAVEIDELRLDNLAGSQIAGTGSVIAGETDSQPRFDLDLTILSDDLSDLTAALRGVPSLSRLARLGDKRLENAPSLGRDVRLDLSVLGASGDALDVTFEGESAVAEISGNGDLRTGEEGRPVRSGSLSLRTSGLRPVLAALGFEVLPLEADGRYALDASLDEEGALSGQLQGDDMAAQAELRLLEDGGAGGSFSIQANDILPITQLLGWAAPTDALSLPFSLSAEARQSGDTVQLSEMSGAVGDNAYSGAMRISAGEAVPEVDGEVWTDRFDLGDLVSRLVGEELPSIALPLSSEGEGTEALDEGSEGSIDGRADNAFAAPQSLPFHGTLALQSGEISLGQISAENASLVIEAASERLALREFSATRNGSAVSGAATLTRSGPSLLADLEIGVADVRLADISDGYLDGSVSFSSQLTGGGTDPARLVRSLSGSVTVTPSGDVVAVRGLATDILGQTLARADRLETERSQTNAPIDPTESIGPAVELARSALANGEAVELALQPSTWTVASGVARSPRLEWQVPGGSLTGTMAYAIPSNDINGDLRLVLDPIGETAMASLQPAIGIKLAGPPNAVSATIDTTILEQYLTLRAVEREQARLEELEKRIAEEAARRRAEAEERRRQQEEEARRRAEEERRQAEEEARRAAQEEARRAAEEEARRREQEAQSNEAERPGSEISTPDGNSGQTGSSGLDPAERLQLEELVPDLVPDG</sequence>
<dbReference type="Proteomes" id="UP000281094">
    <property type="component" value="Unassembled WGS sequence"/>
</dbReference>
<organism evidence="3 4">
    <name type="scientific">Notoacmeibacter ruber</name>
    <dbReference type="NCBI Taxonomy" id="2670375"/>
    <lineage>
        <taxon>Bacteria</taxon>
        <taxon>Pseudomonadati</taxon>
        <taxon>Pseudomonadota</taxon>
        <taxon>Alphaproteobacteria</taxon>
        <taxon>Hyphomicrobiales</taxon>
        <taxon>Notoacmeibacteraceae</taxon>
        <taxon>Notoacmeibacter</taxon>
    </lineage>
</organism>
<evidence type="ECO:0000259" key="2">
    <source>
        <dbReference type="Pfam" id="PF05170"/>
    </source>
</evidence>
<feature type="compositionally biased region" description="Polar residues" evidence="1">
    <location>
        <begin position="1239"/>
        <end position="1253"/>
    </location>
</feature>
<evidence type="ECO:0000313" key="3">
    <source>
        <dbReference type="EMBL" id="RLQ88155.1"/>
    </source>
</evidence>
<accession>A0A3L7JCW1</accession>
<comment type="caution">
    <text evidence="3">The sequence shown here is derived from an EMBL/GenBank/DDBJ whole genome shotgun (WGS) entry which is preliminary data.</text>
</comment>
<dbReference type="InterPro" id="IPR007844">
    <property type="entry name" value="AsmA"/>
</dbReference>
<dbReference type="PANTHER" id="PTHR30441">
    <property type="entry name" value="DUF748 DOMAIN-CONTAINING PROTEIN"/>
    <property type="match status" value="1"/>
</dbReference>
<dbReference type="RefSeq" id="WP_121645121.1">
    <property type="nucleotide sequence ID" value="NZ_RCWN01000001.1"/>
</dbReference>
<feature type="region of interest" description="Disordered" evidence="1">
    <location>
        <begin position="1194"/>
        <end position="1274"/>
    </location>
</feature>
<keyword evidence="4" id="KW-1185">Reference proteome</keyword>